<keyword evidence="10 12" id="KW-0472">Membrane</keyword>
<dbReference type="InterPro" id="IPR055375">
    <property type="entry name" value="Ribophorin_II_2nd"/>
</dbReference>
<name>A0A164ZGH9_9CRUS</name>
<dbReference type="PANTHER" id="PTHR12640">
    <property type="entry name" value="RIBOPHORIN II"/>
    <property type="match status" value="1"/>
</dbReference>
<evidence type="ECO:0000256" key="8">
    <source>
        <dbReference type="ARBA" id="ARBA00022824"/>
    </source>
</evidence>
<feature type="signal peptide" evidence="12">
    <location>
        <begin position="1"/>
        <end position="19"/>
    </location>
</feature>
<feature type="transmembrane region" description="Helical" evidence="12">
    <location>
        <begin position="602"/>
        <end position="620"/>
    </location>
</feature>
<feature type="domain" description="Ribophorin II third" evidence="14">
    <location>
        <begin position="374"/>
        <end position="500"/>
    </location>
</feature>
<dbReference type="Pfam" id="PF25147">
    <property type="entry name" value="Ribophorin_II_C"/>
    <property type="match status" value="1"/>
</dbReference>
<evidence type="ECO:0000259" key="16">
    <source>
        <dbReference type="Pfam" id="PF25147"/>
    </source>
</evidence>
<keyword evidence="8 12" id="KW-0256">Endoplasmic reticulum</keyword>
<dbReference type="UniPathway" id="UPA00378"/>
<comment type="subcellular location">
    <subcellularLocation>
        <location evidence="2 12">Endoplasmic reticulum membrane</location>
        <topology evidence="2 12">Multi-pass membrane protein</topology>
    </subcellularLocation>
</comment>
<evidence type="ECO:0000256" key="1">
    <source>
        <dbReference type="ARBA" id="ARBA00002791"/>
    </source>
</evidence>
<dbReference type="Pfam" id="PF05817">
    <property type="entry name" value="Ribophorin_II"/>
    <property type="match status" value="1"/>
</dbReference>
<keyword evidence="9 12" id="KW-1133">Transmembrane helix</keyword>
<evidence type="ECO:0000256" key="10">
    <source>
        <dbReference type="ARBA" id="ARBA00023136"/>
    </source>
</evidence>
<feature type="chain" id="PRO_5019613655" description="Dolichyl-diphosphooligosaccharide--protein glycosyltransferase subunit 2" evidence="12">
    <location>
        <begin position="20"/>
        <end position="634"/>
    </location>
</feature>
<evidence type="ECO:0000256" key="6">
    <source>
        <dbReference type="ARBA" id="ARBA00022692"/>
    </source>
</evidence>
<evidence type="ECO:0000259" key="15">
    <source>
        <dbReference type="Pfam" id="PF23861"/>
    </source>
</evidence>
<sequence length="634" mass="69010">MRFTAFTFNILLLCASSLGITSFLNSNDQSRFKDILLSGLNSDDAGSLDYAIRGLTFLEFDIPNKDSLCQKLKTKLESQTTETLFHVGKASASLSCALQLSNTQKEKLETTITATNGVSEIFLATGALSSFGITLDAPKVLKALNTALKKDDSISSLGQAFQVASLLDGDVSSVFGRIEDVVVQADQIDGKMLQFEGGLSVTALVISGAYKLANTVGQAPFISKEQANKFAEYFVSRKSVQTVKGVYYLLEATSVLADNAFHIPVAITLASKAAVSKSEPKFQVKVTNILGKGLGSLTIIADSATRTLDDAVVLSQKQLTPKDGLFELDLMSSNPGKGVYRVALSASSSEDTRLVGNVGAIVEVKVLTKIAIEETEIGTADSDQSTAAKLRKIIYPKKLDGSLEADSHQKLILKFLLRDTLTKELVTVHQAFVRLTHRESQQEIFFVAEPDVNDAYKFDLDLATKAKDFLYLSGHYSMDLIIGDAVIENPTVWQIAELQLSFITPSAGQPKSSKAAEMYQMKPEIKHMFREPEKRPPGIVSNAFTLLAIFPFVIFIVLVSRLGVNFSSLSFSLSALGFHLSIGGIFVLFVSFWLYLNMFQTLKLLVVIAIPAFVSGNYMLTQIAAKRRGATKQN</sequence>
<evidence type="ECO:0000256" key="3">
    <source>
        <dbReference type="ARBA" id="ARBA00004922"/>
    </source>
</evidence>
<dbReference type="AlphaFoldDB" id="A0A164ZGH9"/>
<evidence type="ECO:0000256" key="9">
    <source>
        <dbReference type="ARBA" id="ARBA00022989"/>
    </source>
</evidence>
<comment type="caution">
    <text evidence="17">The sequence shown here is derived from an EMBL/GenBank/DDBJ whole genome shotgun (WGS) entry which is preliminary data.</text>
</comment>
<reference evidence="17 18" key="1">
    <citation type="submission" date="2016-03" db="EMBL/GenBank/DDBJ databases">
        <title>EvidentialGene: Evidence-directed Construction of Genes on Genomes.</title>
        <authorList>
            <person name="Gilbert D.G."/>
            <person name="Choi J.-H."/>
            <person name="Mockaitis K."/>
            <person name="Colbourne J."/>
            <person name="Pfrender M."/>
        </authorList>
    </citation>
    <scope>NUCLEOTIDE SEQUENCE [LARGE SCALE GENOMIC DNA]</scope>
    <source>
        <strain evidence="17 18">Xinb3</strain>
        <tissue evidence="17">Complete organism</tissue>
    </source>
</reference>
<dbReference type="InterPro" id="IPR055373">
    <property type="entry name" value="Ribophorin_II_N"/>
</dbReference>
<evidence type="ECO:0000256" key="4">
    <source>
        <dbReference type="ARBA" id="ARBA00009038"/>
    </source>
</evidence>
<dbReference type="InterPro" id="IPR055374">
    <property type="entry name" value="Ribophorin_II_3rd"/>
</dbReference>
<comment type="pathway">
    <text evidence="3 12">Protein modification; protein glycosylation.</text>
</comment>
<accession>A0A164ZGH9</accession>
<dbReference type="PANTHER" id="PTHR12640:SF0">
    <property type="entry name" value="DOLICHYL-DIPHOSPHOOLIGOSACCHARIDE--PROTEIN GLYCOSYLTRANSFERASE SUBUNIT 2"/>
    <property type="match status" value="1"/>
</dbReference>
<evidence type="ECO:0000313" key="18">
    <source>
        <dbReference type="Proteomes" id="UP000076858"/>
    </source>
</evidence>
<feature type="transmembrane region" description="Helical" evidence="12">
    <location>
        <begin position="571"/>
        <end position="596"/>
    </location>
</feature>
<dbReference type="Proteomes" id="UP000076858">
    <property type="component" value="Unassembled WGS sequence"/>
</dbReference>
<evidence type="ECO:0000256" key="11">
    <source>
        <dbReference type="ARBA" id="ARBA00046750"/>
    </source>
</evidence>
<evidence type="ECO:0000259" key="13">
    <source>
        <dbReference type="Pfam" id="PF05817"/>
    </source>
</evidence>
<dbReference type="OrthoDB" id="432292at2759"/>
<keyword evidence="17" id="KW-0808">Transferase</keyword>
<keyword evidence="6 12" id="KW-0812">Transmembrane</keyword>
<dbReference type="GO" id="GO:0008250">
    <property type="term" value="C:oligosaccharyltransferase complex"/>
    <property type="evidence" value="ECO:0007669"/>
    <property type="project" value="UniProtKB-UniRule"/>
</dbReference>
<evidence type="ECO:0000313" key="17">
    <source>
        <dbReference type="EMBL" id="KZS16331.1"/>
    </source>
</evidence>
<evidence type="ECO:0000256" key="7">
    <source>
        <dbReference type="ARBA" id="ARBA00022729"/>
    </source>
</evidence>
<keyword evidence="18" id="KW-1185">Reference proteome</keyword>
<evidence type="ECO:0000256" key="2">
    <source>
        <dbReference type="ARBA" id="ARBA00004477"/>
    </source>
</evidence>
<organism evidence="17 18">
    <name type="scientific">Daphnia magna</name>
    <dbReference type="NCBI Taxonomy" id="35525"/>
    <lineage>
        <taxon>Eukaryota</taxon>
        <taxon>Metazoa</taxon>
        <taxon>Ecdysozoa</taxon>
        <taxon>Arthropoda</taxon>
        <taxon>Crustacea</taxon>
        <taxon>Branchiopoda</taxon>
        <taxon>Diplostraca</taxon>
        <taxon>Cladocera</taxon>
        <taxon>Anomopoda</taxon>
        <taxon>Daphniidae</taxon>
        <taxon>Daphnia</taxon>
    </lineage>
</organism>
<evidence type="ECO:0000259" key="14">
    <source>
        <dbReference type="Pfam" id="PF23860"/>
    </source>
</evidence>
<dbReference type="GO" id="GO:0016740">
    <property type="term" value="F:transferase activity"/>
    <property type="evidence" value="ECO:0007669"/>
    <property type="project" value="UniProtKB-KW"/>
</dbReference>
<feature type="transmembrane region" description="Helical" evidence="12">
    <location>
        <begin position="539"/>
        <end position="559"/>
    </location>
</feature>
<dbReference type="InterPro" id="IPR008814">
    <property type="entry name" value="Swp1"/>
</dbReference>
<dbReference type="Pfam" id="PF23860">
    <property type="entry name" value="Ribophorin_II_3rd"/>
    <property type="match status" value="1"/>
</dbReference>
<feature type="domain" description="Ribophorin II C-terminal" evidence="16">
    <location>
        <begin position="529"/>
        <end position="627"/>
    </location>
</feature>
<dbReference type="EMBL" id="LRGB01000725">
    <property type="protein sequence ID" value="KZS16331.1"/>
    <property type="molecule type" value="Genomic_DNA"/>
</dbReference>
<protein>
    <recommendedName>
        <fullName evidence="5 12">Dolichyl-diphosphooligosaccharide--protein glycosyltransferase subunit 2</fullName>
    </recommendedName>
    <alternativeName>
        <fullName evidence="12">Ribophorin-2</fullName>
    </alternativeName>
</protein>
<dbReference type="InterPro" id="IPR056790">
    <property type="entry name" value="Ribophorin_II_C"/>
</dbReference>
<keyword evidence="7 12" id="KW-0732">Signal</keyword>
<proteinExistence type="inferred from homology"/>
<comment type="subunit">
    <text evidence="11">Component of the oligosaccharyltransferase (OST) complex. OST exists in two different complex forms which contain common core subunits RPN1, RPN2, OST48, OST4, DAD1 and TMEM258, either STT3A or STT3B as catalytic subunits, and form-specific accessory subunits. STT3A complex assembly occurs through the formation of 3 subcomplexes. Subcomplex 1 contains RPN1 and TMEM258, subcomplex 2 contains the STT3A-specific subunits STT3A, DC2/OSTC, and KCP2 as well as the core subunit OST4, and subcomplex 3 contains RPN2, DAD1, and OST48. The STT3A complex can form stable complexes with the Sec61 complex or with both the Sec61 and TRAP complexes. Interacts with DDI2. Interacts with TMEM35A/NACHO.</text>
</comment>
<feature type="domain" description="Ribophorin II N-terminal" evidence="13">
    <location>
        <begin position="24"/>
        <end position="257"/>
    </location>
</feature>
<evidence type="ECO:0000256" key="5">
    <source>
        <dbReference type="ARBA" id="ARBA00017612"/>
    </source>
</evidence>
<dbReference type="GO" id="GO:0006487">
    <property type="term" value="P:protein N-linked glycosylation"/>
    <property type="evidence" value="ECO:0007669"/>
    <property type="project" value="UniProtKB-UniRule"/>
</dbReference>
<comment type="function">
    <text evidence="1 12">Subunit of the oligosaccharyl transferase (OST) complex that catalyzes the initial transfer of a defined glycan (Glc(3)Man(9)GlcNAc(2) in eukaryotes) from the lipid carrier dolichol-pyrophosphate to an asparagine residue within an Asn-X-Ser/Thr consensus motif in nascent polypeptide chains, the first step in protein N-glycosylation. N-glycosylation occurs cotranslationally and the complex associates with the Sec61 complex at the channel-forming translocon complex that mediates protein translocation across the endoplasmic reticulum (ER). All subunits are required for a maximal enzyme activity.</text>
</comment>
<comment type="similarity">
    <text evidence="4 12">Belongs to the SWP1 family.</text>
</comment>
<dbReference type="STRING" id="35525.A0A164ZGH9"/>
<dbReference type="Pfam" id="PF23861">
    <property type="entry name" value="Ribophorin_II_2nd"/>
    <property type="match status" value="1"/>
</dbReference>
<feature type="domain" description="Ribophorin II second" evidence="15">
    <location>
        <begin position="265"/>
        <end position="366"/>
    </location>
</feature>
<evidence type="ECO:0000256" key="12">
    <source>
        <dbReference type="RuleBase" id="RU366029"/>
    </source>
</evidence>
<gene>
    <name evidence="17" type="ORF">APZ42_017957</name>
</gene>